<evidence type="ECO:0000313" key="4">
    <source>
        <dbReference type="Proteomes" id="UP001320702"/>
    </source>
</evidence>
<dbReference type="PANTHER" id="PTHR30469:SF38">
    <property type="entry name" value="HLYD FAMILY SECRETION PROTEIN"/>
    <property type="match status" value="1"/>
</dbReference>
<reference evidence="3 4" key="1">
    <citation type="submission" date="2022-04" db="EMBL/GenBank/DDBJ databases">
        <title>Paracoccus sp. YLB-12 draft genome sequence.</title>
        <authorList>
            <person name="Yu L."/>
        </authorList>
    </citation>
    <scope>NUCLEOTIDE SEQUENCE [LARGE SCALE GENOMIC DNA]</scope>
    <source>
        <strain evidence="3 4">YLB-12</strain>
    </source>
</reference>
<evidence type="ECO:0000256" key="2">
    <source>
        <dbReference type="SAM" id="SignalP"/>
    </source>
</evidence>
<dbReference type="Gene3D" id="1.10.287.470">
    <property type="entry name" value="Helix hairpin bin"/>
    <property type="match status" value="1"/>
</dbReference>
<organism evidence="3 4">
    <name type="scientific">Paracoccus maritimus</name>
    <dbReference type="NCBI Taxonomy" id="2933292"/>
    <lineage>
        <taxon>Bacteria</taxon>
        <taxon>Pseudomonadati</taxon>
        <taxon>Pseudomonadota</taxon>
        <taxon>Alphaproteobacteria</taxon>
        <taxon>Rhodobacterales</taxon>
        <taxon>Paracoccaceae</taxon>
        <taxon>Paracoccus</taxon>
    </lineage>
</organism>
<dbReference type="PANTHER" id="PTHR30469">
    <property type="entry name" value="MULTIDRUG RESISTANCE PROTEIN MDTA"/>
    <property type="match status" value="1"/>
</dbReference>
<feature type="chain" id="PRO_5047215258" evidence="2">
    <location>
        <begin position="24"/>
        <end position="353"/>
    </location>
</feature>
<keyword evidence="4" id="KW-1185">Reference proteome</keyword>
<evidence type="ECO:0000256" key="1">
    <source>
        <dbReference type="ARBA" id="ARBA00009477"/>
    </source>
</evidence>
<dbReference type="NCBIfam" id="TIGR01730">
    <property type="entry name" value="RND_mfp"/>
    <property type="match status" value="1"/>
</dbReference>
<name>A0ABT2K5K5_9RHOB</name>
<dbReference type="InterPro" id="IPR006143">
    <property type="entry name" value="RND_pump_MFP"/>
</dbReference>
<evidence type="ECO:0000313" key="3">
    <source>
        <dbReference type="EMBL" id="MCT4331808.1"/>
    </source>
</evidence>
<dbReference type="Proteomes" id="UP001320702">
    <property type="component" value="Unassembled WGS sequence"/>
</dbReference>
<dbReference type="SUPFAM" id="SSF111369">
    <property type="entry name" value="HlyD-like secretion proteins"/>
    <property type="match status" value="1"/>
</dbReference>
<keyword evidence="2" id="KW-0732">Signal</keyword>
<dbReference type="Gene3D" id="2.40.30.170">
    <property type="match status" value="1"/>
</dbReference>
<accession>A0ABT2K5K5</accession>
<sequence length="353" mass="37117">MHVLDVLKLLIAGLVACGLPAQAADLRVEYVVAREEALQMDIQLTGTIEALDSIALGFRQSGRVVEVLAEEGDHFQTGEPLARLDSVQQDQALKVAQANLAATRAAQAQARQADERARAMLERGVGTRAARDAAAQALSEADGSVRRAESAVDQASRAVDETVLRAPQPVVVTSRDIAPGQVVGAAQPAFTLATLNGLEAVFQAADHPLLREAMGLTVDLTTIDFNRQQMSGTITEIAPLVDPQTGTVTVRALIGEVGSDVSLLGAAVRGHLKMSAEPGVALPWTALMRHGNTSAVWVVDDDDRVHLTPVRIDRFADGIVYVADGVAAGQTVVGAGSQLLYPDRKVQPAGVSP</sequence>
<gene>
    <name evidence="3" type="ORF">MU516_02860</name>
</gene>
<comment type="similarity">
    <text evidence="1">Belongs to the membrane fusion protein (MFP) (TC 8.A.1) family.</text>
</comment>
<comment type="caution">
    <text evidence="3">The sequence shown here is derived from an EMBL/GenBank/DDBJ whole genome shotgun (WGS) entry which is preliminary data.</text>
</comment>
<dbReference type="Gene3D" id="2.40.50.100">
    <property type="match status" value="1"/>
</dbReference>
<feature type="signal peptide" evidence="2">
    <location>
        <begin position="1"/>
        <end position="23"/>
    </location>
</feature>
<dbReference type="EMBL" id="JANAVZ010000001">
    <property type="protein sequence ID" value="MCT4331808.1"/>
    <property type="molecule type" value="Genomic_DNA"/>
</dbReference>
<protein>
    <submittedName>
        <fullName evidence="3">Efflux RND transporter periplasmic adaptor subunit</fullName>
    </submittedName>
</protein>
<dbReference type="RefSeq" id="WP_260275673.1">
    <property type="nucleotide sequence ID" value="NZ_JANAVZ010000001.1"/>
</dbReference>
<dbReference type="Gene3D" id="2.40.420.20">
    <property type="match status" value="1"/>
</dbReference>
<proteinExistence type="inferred from homology"/>